<dbReference type="VEuPathDB" id="FungiDB:BO97DRAFT_432354"/>
<feature type="signal peptide" evidence="10">
    <location>
        <begin position="1"/>
        <end position="18"/>
    </location>
</feature>
<dbReference type="AlphaFoldDB" id="A0A395I5Z2"/>
<dbReference type="EMBL" id="KZ824272">
    <property type="protein sequence ID" value="RAL15169.1"/>
    <property type="molecule type" value="Genomic_DNA"/>
</dbReference>
<feature type="compositionally biased region" description="Basic and acidic residues" evidence="9">
    <location>
        <begin position="271"/>
        <end position="283"/>
    </location>
</feature>
<keyword evidence="12" id="KW-1185">Reference proteome</keyword>
<dbReference type="Proteomes" id="UP000248961">
    <property type="component" value="Unassembled WGS sequence"/>
</dbReference>
<keyword evidence="7 11" id="KW-0503">Monooxygenase</keyword>
<comment type="similarity">
    <text evidence="2">Belongs to the cytochrome P450 family.</text>
</comment>
<keyword evidence="5" id="KW-0560">Oxidoreductase</keyword>
<evidence type="ECO:0000256" key="9">
    <source>
        <dbReference type="SAM" id="MobiDB-lite"/>
    </source>
</evidence>
<evidence type="ECO:0000256" key="5">
    <source>
        <dbReference type="ARBA" id="ARBA00023002"/>
    </source>
</evidence>
<dbReference type="Pfam" id="PF00067">
    <property type="entry name" value="p450"/>
    <property type="match status" value="1"/>
</dbReference>
<dbReference type="PRINTS" id="PR00385">
    <property type="entry name" value="P450"/>
</dbReference>
<dbReference type="GeneID" id="37201819"/>
<evidence type="ECO:0000256" key="3">
    <source>
        <dbReference type="ARBA" id="ARBA00022617"/>
    </source>
</evidence>
<dbReference type="GO" id="GO:0005506">
    <property type="term" value="F:iron ion binding"/>
    <property type="evidence" value="ECO:0007669"/>
    <property type="project" value="InterPro"/>
</dbReference>
<dbReference type="OrthoDB" id="3945418at2759"/>
<dbReference type="RefSeq" id="XP_025554323.1">
    <property type="nucleotide sequence ID" value="XM_025697530.1"/>
</dbReference>
<dbReference type="InterPro" id="IPR002401">
    <property type="entry name" value="Cyt_P450_E_grp-I"/>
</dbReference>
<evidence type="ECO:0000313" key="11">
    <source>
        <dbReference type="EMBL" id="RAL15169.1"/>
    </source>
</evidence>
<name>A0A395I5Z2_ASPHC</name>
<feature type="chain" id="PRO_5017199539" evidence="10">
    <location>
        <begin position="19"/>
        <end position="520"/>
    </location>
</feature>
<evidence type="ECO:0000256" key="8">
    <source>
        <dbReference type="PIRSR" id="PIRSR602401-1"/>
    </source>
</evidence>
<keyword evidence="4 8" id="KW-0479">Metal-binding</keyword>
<dbReference type="PRINTS" id="PR00463">
    <property type="entry name" value="EP450I"/>
</dbReference>
<organism evidence="11 12">
    <name type="scientific">Aspergillus homomorphus (strain CBS 101889)</name>
    <dbReference type="NCBI Taxonomy" id="1450537"/>
    <lineage>
        <taxon>Eukaryota</taxon>
        <taxon>Fungi</taxon>
        <taxon>Dikarya</taxon>
        <taxon>Ascomycota</taxon>
        <taxon>Pezizomycotina</taxon>
        <taxon>Eurotiomycetes</taxon>
        <taxon>Eurotiomycetidae</taxon>
        <taxon>Eurotiales</taxon>
        <taxon>Aspergillaceae</taxon>
        <taxon>Aspergillus</taxon>
        <taxon>Aspergillus subgen. Circumdati</taxon>
    </lineage>
</organism>
<gene>
    <name evidence="11" type="ORF">BO97DRAFT_432354</name>
</gene>
<dbReference type="PANTHER" id="PTHR24305:SF157">
    <property type="entry name" value="N-ACETYLTRYPTOPHAN 6-HYDROXYLASE IVOC-RELATED"/>
    <property type="match status" value="1"/>
</dbReference>
<dbReference type="Gene3D" id="1.10.630.10">
    <property type="entry name" value="Cytochrome P450"/>
    <property type="match status" value="1"/>
</dbReference>
<evidence type="ECO:0000256" key="2">
    <source>
        <dbReference type="ARBA" id="ARBA00010617"/>
    </source>
</evidence>
<accession>A0A395I5Z2</accession>
<dbReference type="SUPFAM" id="SSF48264">
    <property type="entry name" value="Cytochrome P450"/>
    <property type="match status" value="1"/>
</dbReference>
<dbReference type="InterPro" id="IPR001128">
    <property type="entry name" value="Cyt_P450"/>
</dbReference>
<sequence length="520" mass="58849">MWLLLILSLLFYFIVKSAYNLFLHPLCKIPGPRLAAATYLPEFYHDVVRHGLYIWEIDKMHQEYGPIVRINPREIHVSDPAFYPEVYAHSARKRDKDPRAVAIFGQSYSMAATVPHEHHRLRRQFLNSLFSRKSVLSLAPLFQEKVQLLAQRLKEAHHRRKHEKAIVQLDDAFSALTADTISHYCYGTSFDFLRHPNFQNEVRIAVAEFSRLVHVSKFIALPGKLIQQLPSSLMRWFKPQLAVLFDIQDMVASRSSAASDSTSAAKASGRGKQEAEGGKEDIGPRQTIFDALTDPTTVPEAERAPHRVSAEGISMLLAATETTARSLSFAFYHMMRDKGIRDRLRGELAPLNLALDRPVSFAQLEKCGYLSGVVHEAVRFTCPLTRLPRVARTETLVCHGHTIPPQTPISISSYYMNMNPAAFPEPQKFKPDRWIEAAARGINLDQYMASFTKGSRICIGINLAYMELYFAVAFLAIGFDMELYETPPEMLELVRDLGLAFPRDGDFSVQALITAVHFRG</sequence>
<evidence type="ECO:0000256" key="4">
    <source>
        <dbReference type="ARBA" id="ARBA00022723"/>
    </source>
</evidence>
<dbReference type="InterPro" id="IPR036396">
    <property type="entry name" value="Cyt_P450_sf"/>
</dbReference>
<evidence type="ECO:0000256" key="1">
    <source>
        <dbReference type="ARBA" id="ARBA00001971"/>
    </source>
</evidence>
<proteinExistence type="inferred from homology"/>
<reference evidence="11 12" key="1">
    <citation type="submission" date="2018-02" db="EMBL/GenBank/DDBJ databases">
        <title>The genomes of Aspergillus section Nigri reveals drivers in fungal speciation.</title>
        <authorList>
            <consortium name="DOE Joint Genome Institute"/>
            <person name="Vesth T.C."/>
            <person name="Nybo J."/>
            <person name="Theobald S."/>
            <person name="Brandl J."/>
            <person name="Frisvad J.C."/>
            <person name="Nielsen K.F."/>
            <person name="Lyhne E.K."/>
            <person name="Kogle M.E."/>
            <person name="Kuo A."/>
            <person name="Riley R."/>
            <person name="Clum A."/>
            <person name="Nolan M."/>
            <person name="Lipzen A."/>
            <person name="Salamov A."/>
            <person name="Henrissat B."/>
            <person name="Wiebenga A."/>
            <person name="De vries R.P."/>
            <person name="Grigoriev I.V."/>
            <person name="Mortensen U.H."/>
            <person name="Andersen M.R."/>
            <person name="Baker S.E."/>
        </authorList>
    </citation>
    <scope>NUCLEOTIDE SEQUENCE [LARGE SCALE GENOMIC DNA]</scope>
    <source>
        <strain evidence="11 12">CBS 101889</strain>
    </source>
</reference>
<feature type="compositionally biased region" description="Low complexity" evidence="9">
    <location>
        <begin position="258"/>
        <end position="268"/>
    </location>
</feature>
<evidence type="ECO:0000313" key="12">
    <source>
        <dbReference type="Proteomes" id="UP000248961"/>
    </source>
</evidence>
<dbReference type="GO" id="GO:0016705">
    <property type="term" value="F:oxidoreductase activity, acting on paired donors, with incorporation or reduction of molecular oxygen"/>
    <property type="evidence" value="ECO:0007669"/>
    <property type="project" value="InterPro"/>
</dbReference>
<evidence type="ECO:0000256" key="7">
    <source>
        <dbReference type="ARBA" id="ARBA00023033"/>
    </source>
</evidence>
<feature type="region of interest" description="Disordered" evidence="9">
    <location>
        <begin position="258"/>
        <end position="286"/>
    </location>
</feature>
<keyword evidence="3 8" id="KW-0349">Heme</keyword>
<dbReference type="GO" id="GO:0020037">
    <property type="term" value="F:heme binding"/>
    <property type="evidence" value="ECO:0007669"/>
    <property type="project" value="InterPro"/>
</dbReference>
<keyword evidence="10" id="KW-0732">Signal</keyword>
<dbReference type="InterPro" id="IPR050121">
    <property type="entry name" value="Cytochrome_P450_monoxygenase"/>
</dbReference>
<dbReference type="PANTHER" id="PTHR24305">
    <property type="entry name" value="CYTOCHROME P450"/>
    <property type="match status" value="1"/>
</dbReference>
<evidence type="ECO:0000256" key="10">
    <source>
        <dbReference type="SAM" id="SignalP"/>
    </source>
</evidence>
<keyword evidence="6 8" id="KW-0408">Iron</keyword>
<dbReference type="CDD" id="cd11062">
    <property type="entry name" value="CYP58-like"/>
    <property type="match status" value="1"/>
</dbReference>
<feature type="binding site" description="axial binding residue" evidence="8">
    <location>
        <position position="458"/>
    </location>
    <ligand>
        <name>heme</name>
        <dbReference type="ChEBI" id="CHEBI:30413"/>
    </ligand>
    <ligandPart>
        <name>Fe</name>
        <dbReference type="ChEBI" id="CHEBI:18248"/>
    </ligandPart>
</feature>
<dbReference type="STRING" id="1450537.A0A395I5Z2"/>
<comment type="cofactor">
    <cofactor evidence="1 8">
        <name>heme</name>
        <dbReference type="ChEBI" id="CHEBI:30413"/>
    </cofactor>
</comment>
<dbReference type="GO" id="GO:0004497">
    <property type="term" value="F:monooxygenase activity"/>
    <property type="evidence" value="ECO:0007669"/>
    <property type="project" value="UniProtKB-KW"/>
</dbReference>
<protein>
    <submittedName>
        <fullName evidence="11">Benzoate 4-monooxygenase cytochrome P450</fullName>
    </submittedName>
</protein>
<evidence type="ECO:0000256" key="6">
    <source>
        <dbReference type="ARBA" id="ARBA00023004"/>
    </source>
</evidence>